<dbReference type="AlphaFoldDB" id="A0ABD5PRE6"/>
<evidence type="ECO:0000259" key="1">
    <source>
        <dbReference type="SMART" id="SM00849"/>
    </source>
</evidence>
<dbReference type="InterPro" id="IPR001279">
    <property type="entry name" value="Metallo-B-lactamas"/>
</dbReference>
<organism evidence="2 3">
    <name type="scientific">Halosolutus amylolyticus</name>
    <dbReference type="NCBI Taxonomy" id="2932267"/>
    <lineage>
        <taxon>Archaea</taxon>
        <taxon>Methanobacteriati</taxon>
        <taxon>Methanobacteriota</taxon>
        <taxon>Stenosarchaea group</taxon>
        <taxon>Halobacteria</taxon>
        <taxon>Halobacteriales</taxon>
        <taxon>Natrialbaceae</taxon>
        <taxon>Halosolutus</taxon>
    </lineage>
</organism>
<dbReference type="Pfam" id="PF00753">
    <property type="entry name" value="Lactamase_B"/>
    <property type="match status" value="1"/>
</dbReference>
<feature type="domain" description="Metallo-beta-lactamase" evidence="1">
    <location>
        <begin position="29"/>
        <end position="228"/>
    </location>
</feature>
<sequence>MTDRDPVIERVPGTDDVYQVDGRMFHQAGQLAVYVLDTPEPAVIDTGTADTTPAEVLAALDDLGIDSEDVAHLVPTHVHLDHAGGTGELAAACPNATVHCHERGIDFLTDPDLLETLKRGVEKAIGMPEPYGDPDLVPADRARPLGDGDAIDLGDRSLSVHDAPGHAPHQAAFFDGTTGVLFTADAAGMLFDGAVYPTTQPPSFDLEDAVATVERLQGLDPAVNCYPHFGVATAAMARLETYERMLPEWVAAVEGAADAVDDPDDPIAIANELRSEWGSVGLEGDVAGVLQYLEES</sequence>
<dbReference type="PANTHER" id="PTHR42951">
    <property type="entry name" value="METALLO-BETA-LACTAMASE DOMAIN-CONTAINING"/>
    <property type="match status" value="1"/>
</dbReference>
<dbReference type="EMBL" id="JBHSFA010000007">
    <property type="protein sequence ID" value="MFC4542870.1"/>
    <property type="molecule type" value="Genomic_DNA"/>
</dbReference>
<dbReference type="InterPro" id="IPR037482">
    <property type="entry name" value="ST1585_MBL-fold"/>
</dbReference>
<dbReference type="PANTHER" id="PTHR42951:SF4">
    <property type="entry name" value="ACYL-COENZYME A THIOESTERASE MBLAC2"/>
    <property type="match status" value="1"/>
</dbReference>
<evidence type="ECO:0000313" key="3">
    <source>
        <dbReference type="Proteomes" id="UP001595898"/>
    </source>
</evidence>
<accession>A0ABD5PRE6</accession>
<dbReference type="SMART" id="SM00849">
    <property type="entry name" value="Lactamase_B"/>
    <property type="match status" value="1"/>
</dbReference>
<keyword evidence="3" id="KW-1185">Reference proteome</keyword>
<gene>
    <name evidence="2" type="ORF">ACFO5R_13155</name>
</gene>
<protein>
    <submittedName>
        <fullName evidence="2">MBL fold metallo-hydrolase</fullName>
    </submittedName>
</protein>
<dbReference type="InterPro" id="IPR050855">
    <property type="entry name" value="NDM-1-like"/>
</dbReference>
<dbReference type="Gene3D" id="3.60.15.10">
    <property type="entry name" value="Ribonuclease Z/Hydroxyacylglutathione hydrolase-like"/>
    <property type="match status" value="1"/>
</dbReference>
<comment type="caution">
    <text evidence="2">The sequence shown here is derived from an EMBL/GenBank/DDBJ whole genome shotgun (WGS) entry which is preliminary data.</text>
</comment>
<dbReference type="RefSeq" id="WP_250140442.1">
    <property type="nucleotide sequence ID" value="NZ_JALIQP010000002.1"/>
</dbReference>
<dbReference type="CDD" id="cd07726">
    <property type="entry name" value="ST1585-like_MBL-fold"/>
    <property type="match status" value="1"/>
</dbReference>
<reference evidence="2 3" key="1">
    <citation type="journal article" date="2019" name="Int. J. Syst. Evol. Microbiol.">
        <title>The Global Catalogue of Microorganisms (GCM) 10K type strain sequencing project: providing services to taxonomists for standard genome sequencing and annotation.</title>
        <authorList>
            <consortium name="The Broad Institute Genomics Platform"/>
            <consortium name="The Broad Institute Genome Sequencing Center for Infectious Disease"/>
            <person name="Wu L."/>
            <person name="Ma J."/>
        </authorList>
    </citation>
    <scope>NUCLEOTIDE SEQUENCE [LARGE SCALE GENOMIC DNA]</scope>
    <source>
        <strain evidence="2 3">WLHS5</strain>
    </source>
</reference>
<name>A0ABD5PRE6_9EURY</name>
<dbReference type="Proteomes" id="UP001595898">
    <property type="component" value="Unassembled WGS sequence"/>
</dbReference>
<proteinExistence type="predicted"/>
<dbReference type="SUPFAM" id="SSF56281">
    <property type="entry name" value="Metallo-hydrolase/oxidoreductase"/>
    <property type="match status" value="1"/>
</dbReference>
<evidence type="ECO:0000313" key="2">
    <source>
        <dbReference type="EMBL" id="MFC4542870.1"/>
    </source>
</evidence>
<dbReference type="InterPro" id="IPR036866">
    <property type="entry name" value="RibonucZ/Hydroxyglut_hydro"/>
</dbReference>